<sequence length="156" mass="17448">MMNANTQASTQQVNYFNLHTAGIGYLNDIRIIKPKKGNEFVACRIAALTGENSDPEYRYFDVNVVGADTEKLIRRCQAAVEAKKKVLISFLIADLWVDTFIYKSDSTYHKKGDTGFSLKGRLIQVKMIKIDGELKYPSPTDTTTAYAEVELATPEA</sequence>
<dbReference type="Pfam" id="PF12101">
    <property type="entry name" value="DUF3577"/>
    <property type="match status" value="1"/>
</dbReference>
<dbReference type="InterPro" id="IPR021960">
    <property type="entry name" value="DUF3577"/>
</dbReference>
<protein>
    <submittedName>
        <fullName evidence="1">Protein of uncharacterized function (DUF3577)</fullName>
    </submittedName>
</protein>
<accession>A0A379B773</accession>
<evidence type="ECO:0000313" key="1">
    <source>
        <dbReference type="EMBL" id="SUB34473.1"/>
    </source>
</evidence>
<dbReference type="EMBL" id="UGSS01000002">
    <property type="protein sequence ID" value="SUB34473.1"/>
    <property type="molecule type" value="Genomic_DNA"/>
</dbReference>
<reference evidence="1 2" key="1">
    <citation type="submission" date="2018-06" db="EMBL/GenBank/DDBJ databases">
        <authorList>
            <consortium name="Pathogen Informatics"/>
            <person name="Doyle S."/>
        </authorList>
    </citation>
    <scope>NUCLEOTIDE SEQUENCE [LARGE SCALE GENOMIC DNA]</scope>
    <source>
        <strain evidence="1 2">NCTC10699</strain>
    </source>
</reference>
<keyword evidence="2" id="KW-1185">Reference proteome</keyword>
<dbReference type="NCBIfam" id="NF040584">
    <property type="entry name" value="STY4534_fam"/>
    <property type="match status" value="1"/>
</dbReference>
<name>A0A379B773_9PAST</name>
<gene>
    <name evidence="1" type="ORF">NCTC10699_02142</name>
</gene>
<dbReference type="Proteomes" id="UP000254280">
    <property type="component" value="Unassembled WGS sequence"/>
</dbReference>
<dbReference type="AlphaFoldDB" id="A0A379B773"/>
<proteinExistence type="predicted"/>
<evidence type="ECO:0000313" key="2">
    <source>
        <dbReference type="Proteomes" id="UP000254280"/>
    </source>
</evidence>
<organism evidence="1 2">
    <name type="scientific">[Pasteurella] mairii</name>
    <dbReference type="NCBI Taxonomy" id="757"/>
    <lineage>
        <taxon>Bacteria</taxon>
        <taxon>Pseudomonadati</taxon>
        <taxon>Pseudomonadota</taxon>
        <taxon>Gammaproteobacteria</taxon>
        <taxon>Pasteurellales</taxon>
        <taxon>Pasteurellaceae</taxon>
    </lineage>
</organism>